<dbReference type="PROSITE" id="PS50850">
    <property type="entry name" value="MFS"/>
    <property type="match status" value="1"/>
</dbReference>
<dbReference type="PANTHER" id="PTHR42718">
    <property type="entry name" value="MAJOR FACILITATOR SUPERFAMILY MULTIDRUG TRANSPORTER MFSC"/>
    <property type="match status" value="1"/>
</dbReference>
<keyword evidence="5 8" id="KW-1133">Transmembrane helix</keyword>
<dbReference type="InterPro" id="IPR036259">
    <property type="entry name" value="MFS_trans_sf"/>
</dbReference>
<feature type="domain" description="Major facilitator superfamily (MFS) profile" evidence="9">
    <location>
        <begin position="126"/>
        <end position="566"/>
    </location>
</feature>
<dbReference type="GO" id="GO:0005886">
    <property type="term" value="C:plasma membrane"/>
    <property type="evidence" value="ECO:0007669"/>
    <property type="project" value="UniProtKB-SubCell"/>
</dbReference>
<feature type="transmembrane region" description="Helical" evidence="8">
    <location>
        <begin position="517"/>
        <end position="537"/>
    </location>
</feature>
<feature type="compositionally biased region" description="Low complexity" evidence="7">
    <location>
        <begin position="106"/>
        <end position="116"/>
    </location>
</feature>
<sequence length="570" mass="58054">MLNWQRGARAPDAIRSPAMASTVHVYARIPRRASLAGSATFRVSATGGDADSQPCDADQAPNTAGRRPGPGRGQSRPQSERTLTVSTQPLQSSGHDPGHDRVIPLSRRPAAGGGQASSAQRLRYPAVIVLCLTQLILVIDNSVVNVALPQIRHALGFSATGLSWVVTSYALVFGGLVLLSGKVGSIIGPRRALLIGVSVFTVASALGGAATTPAMLIAARVLQGVGAALAAPSTLVLLMSITRPGPQRARAMSVFVLSIGIGAGLGLVLGGLLTTSLGWEWVMFVNIPIGLVVLVGVRLLVPEATRAPARLDVGGAVASTIGMTALVYGLINAGSHGWTGPPVLVSFALAIAGLLALVLIERRHAAPVVPLGFFTRMRSAAPLLAMMLIPAGQAGFLYSAALFTQNALGFTPLQTGLSVLPFSAALLVTNLLTGRLVPRHGERVIGSLGMSALLAGLVWMSRVDAADTFAGGLLGPFVLLGLGAGLTVAPLTAVIMHQAPPDLLGAASSLNQAMQQLGGALGLAVMTTVYGAAAAGAGEAGAIATALTAGVVFPLLALTLFATWARPTTR</sequence>
<evidence type="ECO:0000256" key="5">
    <source>
        <dbReference type="ARBA" id="ARBA00022989"/>
    </source>
</evidence>
<feature type="transmembrane region" description="Helical" evidence="8">
    <location>
        <begin position="281"/>
        <end position="301"/>
    </location>
</feature>
<feature type="transmembrane region" description="Helical" evidence="8">
    <location>
        <begin position="127"/>
        <end position="148"/>
    </location>
</feature>
<keyword evidence="2" id="KW-0813">Transport</keyword>
<feature type="transmembrane region" description="Helical" evidence="8">
    <location>
        <begin position="192"/>
        <end position="211"/>
    </location>
</feature>
<keyword evidence="4 8" id="KW-0812">Transmembrane</keyword>
<dbReference type="InterPro" id="IPR011701">
    <property type="entry name" value="MFS"/>
</dbReference>
<evidence type="ECO:0000256" key="4">
    <source>
        <dbReference type="ARBA" id="ARBA00022692"/>
    </source>
</evidence>
<dbReference type="PANTHER" id="PTHR42718:SF46">
    <property type="entry name" value="BLR6921 PROTEIN"/>
    <property type="match status" value="1"/>
</dbReference>
<evidence type="ECO:0000256" key="6">
    <source>
        <dbReference type="ARBA" id="ARBA00023136"/>
    </source>
</evidence>
<feature type="transmembrane region" description="Helical" evidence="8">
    <location>
        <begin position="343"/>
        <end position="360"/>
    </location>
</feature>
<dbReference type="EMBL" id="SMKO01000189">
    <property type="protein sequence ID" value="TDC93260.1"/>
    <property type="molecule type" value="Genomic_DNA"/>
</dbReference>
<feature type="transmembrane region" description="Helical" evidence="8">
    <location>
        <begin position="444"/>
        <end position="461"/>
    </location>
</feature>
<keyword evidence="11" id="KW-1185">Reference proteome</keyword>
<feature type="transmembrane region" description="Helical" evidence="8">
    <location>
        <begin position="473"/>
        <end position="496"/>
    </location>
</feature>
<dbReference type="Proteomes" id="UP000295258">
    <property type="component" value="Unassembled WGS sequence"/>
</dbReference>
<evidence type="ECO:0000256" key="8">
    <source>
        <dbReference type="SAM" id="Phobius"/>
    </source>
</evidence>
<dbReference type="CDD" id="cd17321">
    <property type="entry name" value="MFS_MMR_MDR_like"/>
    <property type="match status" value="1"/>
</dbReference>
<comment type="subcellular location">
    <subcellularLocation>
        <location evidence="1">Cell membrane</location>
        <topology evidence="1">Multi-pass membrane protein</topology>
    </subcellularLocation>
</comment>
<organism evidence="10 11">
    <name type="scientific">Nonomuraea deserti</name>
    <dbReference type="NCBI Taxonomy" id="1848322"/>
    <lineage>
        <taxon>Bacteria</taxon>
        <taxon>Bacillati</taxon>
        <taxon>Actinomycetota</taxon>
        <taxon>Actinomycetes</taxon>
        <taxon>Streptosporangiales</taxon>
        <taxon>Streptosporangiaceae</taxon>
        <taxon>Nonomuraea</taxon>
    </lineage>
</organism>
<protein>
    <submittedName>
        <fullName evidence="10">MFS transporter</fullName>
    </submittedName>
</protein>
<evidence type="ECO:0000259" key="9">
    <source>
        <dbReference type="PROSITE" id="PS50850"/>
    </source>
</evidence>
<accession>A0A4R4UNE5</accession>
<feature type="transmembrane region" description="Helical" evidence="8">
    <location>
        <begin position="543"/>
        <end position="565"/>
    </location>
</feature>
<dbReference type="SUPFAM" id="SSF103473">
    <property type="entry name" value="MFS general substrate transporter"/>
    <property type="match status" value="1"/>
</dbReference>
<dbReference type="Pfam" id="PF07690">
    <property type="entry name" value="MFS_1"/>
    <property type="match status" value="1"/>
</dbReference>
<name>A0A4R4UNE5_9ACTN</name>
<feature type="transmembrane region" description="Helical" evidence="8">
    <location>
        <begin position="313"/>
        <end position="331"/>
    </location>
</feature>
<evidence type="ECO:0000313" key="10">
    <source>
        <dbReference type="EMBL" id="TDC93260.1"/>
    </source>
</evidence>
<feature type="compositionally biased region" description="Polar residues" evidence="7">
    <location>
        <begin position="80"/>
        <end position="94"/>
    </location>
</feature>
<dbReference type="InterPro" id="IPR020846">
    <property type="entry name" value="MFS_dom"/>
</dbReference>
<evidence type="ECO:0000313" key="11">
    <source>
        <dbReference type="Proteomes" id="UP000295258"/>
    </source>
</evidence>
<feature type="transmembrane region" description="Helical" evidence="8">
    <location>
        <begin position="381"/>
        <end position="401"/>
    </location>
</feature>
<evidence type="ECO:0000256" key="3">
    <source>
        <dbReference type="ARBA" id="ARBA00022475"/>
    </source>
</evidence>
<evidence type="ECO:0000256" key="2">
    <source>
        <dbReference type="ARBA" id="ARBA00022448"/>
    </source>
</evidence>
<feature type="transmembrane region" description="Helical" evidence="8">
    <location>
        <begin position="154"/>
        <end position="180"/>
    </location>
</feature>
<evidence type="ECO:0000256" key="7">
    <source>
        <dbReference type="SAM" id="MobiDB-lite"/>
    </source>
</evidence>
<feature type="region of interest" description="Disordered" evidence="7">
    <location>
        <begin position="45"/>
        <end position="116"/>
    </location>
</feature>
<keyword evidence="6 8" id="KW-0472">Membrane</keyword>
<feature type="transmembrane region" description="Helical" evidence="8">
    <location>
        <begin position="251"/>
        <end position="275"/>
    </location>
</feature>
<evidence type="ECO:0000256" key="1">
    <source>
        <dbReference type="ARBA" id="ARBA00004651"/>
    </source>
</evidence>
<dbReference type="GO" id="GO:0022857">
    <property type="term" value="F:transmembrane transporter activity"/>
    <property type="evidence" value="ECO:0007669"/>
    <property type="project" value="InterPro"/>
</dbReference>
<dbReference type="PRINTS" id="PR01036">
    <property type="entry name" value="TCRTETB"/>
</dbReference>
<dbReference type="Gene3D" id="1.20.1720.10">
    <property type="entry name" value="Multidrug resistance protein D"/>
    <property type="match status" value="1"/>
</dbReference>
<dbReference type="Gene3D" id="1.20.1250.20">
    <property type="entry name" value="MFS general substrate transporter like domains"/>
    <property type="match status" value="1"/>
</dbReference>
<feature type="transmembrane region" description="Helical" evidence="8">
    <location>
        <begin position="217"/>
        <end position="239"/>
    </location>
</feature>
<gene>
    <name evidence="10" type="ORF">E1292_41090</name>
</gene>
<proteinExistence type="predicted"/>
<dbReference type="AlphaFoldDB" id="A0A4R4UNE5"/>
<reference evidence="10 11" key="1">
    <citation type="submission" date="2019-03" db="EMBL/GenBank/DDBJ databases">
        <title>Draft genome sequences of novel Actinobacteria.</title>
        <authorList>
            <person name="Sahin N."/>
            <person name="Ay H."/>
            <person name="Saygin H."/>
        </authorList>
    </citation>
    <scope>NUCLEOTIDE SEQUENCE [LARGE SCALE GENOMIC DNA]</scope>
    <source>
        <strain evidence="10 11">KC310</strain>
    </source>
</reference>
<feature type="transmembrane region" description="Helical" evidence="8">
    <location>
        <begin position="413"/>
        <end position="432"/>
    </location>
</feature>
<comment type="caution">
    <text evidence="10">The sequence shown here is derived from an EMBL/GenBank/DDBJ whole genome shotgun (WGS) entry which is preliminary data.</text>
</comment>
<keyword evidence="3" id="KW-1003">Cell membrane</keyword>